<feature type="domain" description="Glycosyltransferase subfamily 4-like N-terminal" evidence="2">
    <location>
        <begin position="87"/>
        <end position="212"/>
    </location>
</feature>
<feature type="domain" description="Glycosyl transferase family 1" evidence="1">
    <location>
        <begin position="220"/>
        <end position="389"/>
    </location>
</feature>
<dbReference type="Pfam" id="PF00534">
    <property type="entry name" value="Glycos_transf_1"/>
    <property type="match status" value="1"/>
</dbReference>
<dbReference type="RefSeq" id="WP_032314583.1">
    <property type="nucleotide sequence ID" value="NZ_AP027639.1"/>
</dbReference>
<accession>A0A0A8J6X5</accession>
<proteinExistence type="predicted"/>
<dbReference type="AlphaFoldDB" id="A0A0A8J6X5"/>
<sequence>MKILILNHSDNVGGAARAAYRLHMLFKQKFANSEMFVRVKKSDSSSVFTPKGIYSFLSKIRYPLSKFILKKLLHIWKQDLISLNMIPSSLSRIINESDADIVNIHWIAGETISFKDLSRIKKPLVWTMHDMWPFIGAEHYIDESRTDWLCGYKNLFGKFGIINRYLWRKKLKTYSRLNICFVSPSKWLAEKAKLSGLLQGMRIEVIPNPINFDIFKPLDKEFSRKALNLSLSSKIILFGAVGGVNDQRKGYTLLYESLMHLSDKISNKENIECVFFGQSEQPKEFAPLPFKCTWFGVVNDDVSLSLLYNAADITVVPSRMENLPQICTEAQSCGCPVVAFNTTGISETIEHNKTGYLANAFDTLDLSKAMYTLLFNNDLNKMFSANASERARFLWNGDSIAKKYESIFSSLKE</sequence>
<dbReference type="InterPro" id="IPR001296">
    <property type="entry name" value="Glyco_trans_1"/>
</dbReference>
<name>A0A0A8J6X5_ECOLX</name>
<dbReference type="PANTHER" id="PTHR45947:SF3">
    <property type="entry name" value="SULFOQUINOVOSYL TRANSFERASE SQD2"/>
    <property type="match status" value="1"/>
</dbReference>
<dbReference type="GO" id="GO:0016757">
    <property type="term" value="F:glycosyltransferase activity"/>
    <property type="evidence" value="ECO:0007669"/>
    <property type="project" value="InterPro"/>
</dbReference>
<organism evidence="4">
    <name type="scientific">Escherichia coli</name>
    <dbReference type="NCBI Taxonomy" id="562"/>
    <lineage>
        <taxon>Bacteria</taxon>
        <taxon>Pseudomonadati</taxon>
        <taxon>Pseudomonadota</taxon>
        <taxon>Gammaproteobacteria</taxon>
        <taxon>Enterobacterales</taxon>
        <taxon>Enterobacteriaceae</taxon>
        <taxon>Escherichia</taxon>
    </lineage>
</organism>
<evidence type="ECO:0000259" key="2">
    <source>
        <dbReference type="Pfam" id="PF13439"/>
    </source>
</evidence>
<dbReference type="InterPro" id="IPR028098">
    <property type="entry name" value="Glyco_trans_4-like_N"/>
</dbReference>
<protein>
    <submittedName>
        <fullName evidence="3">D-inositol 3-phosphate glycosyltransferase</fullName>
    </submittedName>
    <submittedName>
        <fullName evidence="4">Putative glycosyltransferase</fullName>
    </submittedName>
</protein>
<dbReference type="EMBL" id="AB812065">
    <property type="protein sequence ID" value="BAQ01792.1"/>
    <property type="molecule type" value="Genomic_DNA"/>
</dbReference>
<dbReference type="Pfam" id="PF13439">
    <property type="entry name" value="Glyco_transf_4"/>
    <property type="match status" value="1"/>
</dbReference>
<keyword evidence="4" id="KW-0808">Transferase</keyword>
<gene>
    <name evidence="3" type="primary">mshA</name>
</gene>
<evidence type="ECO:0000259" key="1">
    <source>
        <dbReference type="Pfam" id="PF00534"/>
    </source>
</evidence>
<dbReference type="Gene3D" id="3.40.50.2000">
    <property type="entry name" value="Glycogen Phosphorylase B"/>
    <property type="match status" value="2"/>
</dbReference>
<reference evidence="3" key="2">
    <citation type="journal article" date="2016" name="PLoS ONE">
        <title>Comparison of O-Antigen Gene Clusters of All O-Serogroups of Escherichia coli and Proposal for Adopting a New Nomenclature for O-Typing.</title>
        <authorList>
            <person name="DebRoy C."/>
            <person name="Fratamico P.M."/>
            <person name="Yan X."/>
            <person name="Baranzoni G."/>
            <person name="Liu Y."/>
            <person name="Needleman D.S."/>
            <person name="Tebbs R."/>
            <person name="O'Connell C.D."/>
            <person name="Allred A."/>
            <person name="Swimley M."/>
            <person name="Mwangi M."/>
            <person name="Kapur V."/>
            <person name="Raygoza Garay J.A."/>
            <person name="Roberts E.L."/>
            <person name="Katani R."/>
        </authorList>
    </citation>
    <scope>NUCLEOTIDE SEQUENCE</scope>
    <source>
        <strain evidence="3">E 1585-68</strain>
    </source>
</reference>
<reference evidence="4" key="1">
    <citation type="journal article" date="2014" name="DNA Res.">
        <title>A complete view of the genetic diversity of the Escherichia coli O-antigen biosynthesis gene cluster.</title>
        <authorList>
            <person name="Iguchi A."/>
            <person name="Iyoda S."/>
            <person name="Kikuchi T."/>
            <person name="Ogura Y."/>
            <person name="Katsura K."/>
            <person name="Ohnishi M."/>
            <person name="Hayashi T."/>
            <person name="Thomson N.R."/>
        </authorList>
    </citation>
    <scope>NUCLEOTIDE SEQUENCE</scope>
    <source>
        <strain evidence="4">E1585-68</strain>
    </source>
</reference>
<dbReference type="PANTHER" id="PTHR45947">
    <property type="entry name" value="SULFOQUINOVOSYL TRANSFERASE SQD2"/>
    <property type="match status" value="1"/>
</dbReference>
<evidence type="ECO:0000313" key="4">
    <source>
        <dbReference type="EMBL" id="BAQ01792.1"/>
    </source>
</evidence>
<dbReference type="SUPFAM" id="SSF53756">
    <property type="entry name" value="UDP-Glycosyltransferase/glycogen phosphorylase"/>
    <property type="match status" value="1"/>
</dbReference>
<evidence type="ECO:0000313" key="3">
    <source>
        <dbReference type="EMBL" id="AIG62554.1"/>
    </source>
</evidence>
<dbReference type="InterPro" id="IPR050194">
    <property type="entry name" value="Glycosyltransferase_grp1"/>
</dbReference>
<dbReference type="EMBL" id="KJ755559">
    <property type="protein sequence ID" value="AIG62554.1"/>
    <property type="molecule type" value="Genomic_DNA"/>
</dbReference>